<comment type="caution">
    <text evidence="5">The sequence shown here is derived from an EMBL/GenBank/DDBJ whole genome shotgun (WGS) entry which is preliminary data.</text>
</comment>
<evidence type="ECO:0000256" key="2">
    <source>
        <dbReference type="ARBA" id="ARBA00023125"/>
    </source>
</evidence>
<dbReference type="Gene3D" id="1.10.443.10">
    <property type="entry name" value="Intergrase catalytic core"/>
    <property type="match status" value="1"/>
</dbReference>
<dbReference type="EMBL" id="JACHIW010000001">
    <property type="protein sequence ID" value="MBB5156885.1"/>
    <property type="molecule type" value="Genomic_DNA"/>
</dbReference>
<dbReference type="GO" id="GO:0003677">
    <property type="term" value="F:DNA binding"/>
    <property type="evidence" value="ECO:0007669"/>
    <property type="project" value="UniProtKB-KW"/>
</dbReference>
<dbReference type="InterPro" id="IPR013762">
    <property type="entry name" value="Integrase-like_cat_sf"/>
</dbReference>
<reference evidence="5 8" key="1">
    <citation type="submission" date="2020-08" db="EMBL/GenBank/DDBJ databases">
        <title>Sequencing the genomes of 1000 actinobacteria strains.</title>
        <authorList>
            <person name="Klenk H.-P."/>
        </authorList>
    </citation>
    <scope>NUCLEOTIDE SEQUENCE [LARGE SCALE GENOMIC DNA]</scope>
    <source>
        <strain evidence="5 8">DSM 45584</strain>
    </source>
</reference>
<dbReference type="InterPro" id="IPR011010">
    <property type="entry name" value="DNA_brk_join_enz"/>
</dbReference>
<keyword evidence="2" id="KW-0238">DNA-binding</keyword>
<gene>
    <name evidence="5" type="ORF">BJ970_003600</name>
    <name evidence="6" type="ORF">BJ970_004419</name>
    <name evidence="7" type="ORF">BJ970_006901</name>
</gene>
<dbReference type="GO" id="GO:0015074">
    <property type="term" value="P:DNA integration"/>
    <property type="evidence" value="ECO:0007669"/>
    <property type="project" value="InterPro"/>
</dbReference>
<protein>
    <submittedName>
        <fullName evidence="5">Integrase</fullName>
    </submittedName>
</protein>
<evidence type="ECO:0000256" key="1">
    <source>
        <dbReference type="ARBA" id="ARBA00008857"/>
    </source>
</evidence>
<dbReference type="Proteomes" id="UP000584374">
    <property type="component" value="Unassembled WGS sequence"/>
</dbReference>
<sequence length="634" mass="70859">MPLAIASAPSDDLHAAYLDYLRRTGRGNTAYTGAARVFFQRWPDPGQWAVQPLETRLSAGSSTRPIITFLMLHRVLQPGYDYLLERKLSSIWREVKDSPLGPDLDRFMAAAAELGFTERVRFATGSQVPVRLLIQTGRSLDLLTVADLDEFRAACQERETRTGKGHRHYLASVSNAQRVLFYLGIVDELPRSGGPVPFADRLADLRPPIRETVIAYLERKRATCQPKTVSAFATRLKHFGVFLAEVDPGLGSIAELDRRKHIEPYLRSLVDAVNPKNDQPITVADRSRRVLALMGFLTDITEWDWPDAPPRKLIFRDDVPKLPHTLPRYLPLDVDRRLTAVLTEHPGNELAAAALRLQRSCGLRIGELLDLELDCVHEVPDHGSWLKIPLGKLETERMIPIDDDILDLIDHITAIRSHGRPMPHPRYRRRAQFLFTHHGRRLSQSAVRHELDRAAQSAGLDHLTPHQLRHTYATALVNAGVSLQALMALLGHVSAEMSLRYGRLFDTTVRAEYERALDLAKQQARTPTTGTISLPLADITGGADWKNTPLLKSRLAGGFCLRAPAQGACAYANICEHCPSFHTEPSSLPILAAQRVDAEALARDAEQRGWIAEAQRHQRLIARLDILINEAQAG</sequence>
<comment type="similarity">
    <text evidence="1">Belongs to the 'phage' integrase family.</text>
</comment>
<dbReference type="Pfam" id="PF00589">
    <property type="entry name" value="Phage_integrase"/>
    <property type="match status" value="1"/>
</dbReference>
<dbReference type="AlphaFoldDB" id="A0A840Q6H1"/>
<proteinExistence type="inferred from homology"/>
<dbReference type="SUPFAM" id="SSF56349">
    <property type="entry name" value="DNA breaking-rejoining enzymes"/>
    <property type="match status" value="1"/>
</dbReference>
<dbReference type="InterPro" id="IPR050090">
    <property type="entry name" value="Tyrosine_recombinase_XerCD"/>
</dbReference>
<evidence type="ECO:0000313" key="8">
    <source>
        <dbReference type="Proteomes" id="UP000584374"/>
    </source>
</evidence>
<organism evidence="5 8">
    <name type="scientific">Saccharopolyspora phatthalungensis</name>
    <dbReference type="NCBI Taxonomy" id="664693"/>
    <lineage>
        <taxon>Bacteria</taxon>
        <taxon>Bacillati</taxon>
        <taxon>Actinomycetota</taxon>
        <taxon>Actinomycetes</taxon>
        <taxon>Pseudonocardiales</taxon>
        <taxon>Pseudonocardiaceae</taxon>
        <taxon>Saccharopolyspora</taxon>
    </lineage>
</organism>
<accession>A0A840Q6H1</accession>
<dbReference type="EMBL" id="JACHIW010000002">
    <property type="protein sequence ID" value="MBB5159302.1"/>
    <property type="molecule type" value="Genomic_DNA"/>
</dbReference>
<dbReference type="GO" id="GO:0006310">
    <property type="term" value="P:DNA recombination"/>
    <property type="evidence" value="ECO:0007669"/>
    <property type="project" value="UniProtKB-KW"/>
</dbReference>
<dbReference type="PANTHER" id="PTHR30349">
    <property type="entry name" value="PHAGE INTEGRASE-RELATED"/>
    <property type="match status" value="1"/>
</dbReference>
<dbReference type="RefSeq" id="WP_184727270.1">
    <property type="nucleotide sequence ID" value="NZ_JACHIW010000001.1"/>
</dbReference>
<feature type="domain" description="Tyr recombinase" evidence="4">
    <location>
        <begin position="325"/>
        <end position="514"/>
    </location>
</feature>
<keyword evidence="3" id="KW-0233">DNA recombination</keyword>
<evidence type="ECO:0000259" key="4">
    <source>
        <dbReference type="PROSITE" id="PS51898"/>
    </source>
</evidence>
<evidence type="ECO:0000313" key="5">
    <source>
        <dbReference type="EMBL" id="MBB5156066.1"/>
    </source>
</evidence>
<evidence type="ECO:0000313" key="6">
    <source>
        <dbReference type="EMBL" id="MBB5156885.1"/>
    </source>
</evidence>
<dbReference type="PROSITE" id="PS51898">
    <property type="entry name" value="TYR_RECOMBINASE"/>
    <property type="match status" value="1"/>
</dbReference>
<evidence type="ECO:0000313" key="7">
    <source>
        <dbReference type="EMBL" id="MBB5159302.1"/>
    </source>
</evidence>
<dbReference type="InterPro" id="IPR002104">
    <property type="entry name" value="Integrase_catalytic"/>
</dbReference>
<name>A0A840Q6H1_9PSEU</name>
<dbReference type="CDD" id="cd00397">
    <property type="entry name" value="DNA_BRE_C"/>
    <property type="match status" value="1"/>
</dbReference>
<evidence type="ECO:0000256" key="3">
    <source>
        <dbReference type="ARBA" id="ARBA00023172"/>
    </source>
</evidence>
<keyword evidence="8" id="KW-1185">Reference proteome</keyword>
<dbReference type="EMBL" id="JACHIW010000001">
    <property type="protein sequence ID" value="MBB5156066.1"/>
    <property type="molecule type" value="Genomic_DNA"/>
</dbReference>
<dbReference type="PANTHER" id="PTHR30349:SF41">
    <property type="entry name" value="INTEGRASE_RECOMBINASE PROTEIN MJ0367-RELATED"/>
    <property type="match status" value="1"/>
</dbReference>